<dbReference type="InterPro" id="IPR020846">
    <property type="entry name" value="MFS_dom"/>
</dbReference>
<feature type="domain" description="Major facilitator superfamily (MFS) profile" evidence="8">
    <location>
        <begin position="8"/>
        <end position="391"/>
    </location>
</feature>
<evidence type="ECO:0000256" key="2">
    <source>
        <dbReference type="ARBA" id="ARBA00022448"/>
    </source>
</evidence>
<keyword evidence="3" id="KW-1003">Cell membrane</keyword>
<feature type="transmembrane region" description="Helical" evidence="7">
    <location>
        <begin position="334"/>
        <end position="354"/>
    </location>
</feature>
<keyword evidence="2" id="KW-0813">Transport</keyword>
<feature type="transmembrane region" description="Helical" evidence="7">
    <location>
        <begin position="301"/>
        <end position="322"/>
    </location>
</feature>
<feature type="transmembrane region" description="Helical" evidence="7">
    <location>
        <begin position="77"/>
        <end position="95"/>
    </location>
</feature>
<keyword evidence="5 7" id="KW-1133">Transmembrane helix</keyword>
<feature type="transmembrane region" description="Helical" evidence="7">
    <location>
        <begin position="135"/>
        <end position="158"/>
    </location>
</feature>
<dbReference type="Pfam" id="PF07690">
    <property type="entry name" value="MFS_1"/>
    <property type="match status" value="1"/>
</dbReference>
<feature type="transmembrane region" description="Helical" evidence="7">
    <location>
        <begin position="247"/>
        <end position="265"/>
    </location>
</feature>
<dbReference type="GO" id="GO:0005886">
    <property type="term" value="C:plasma membrane"/>
    <property type="evidence" value="ECO:0007669"/>
    <property type="project" value="UniProtKB-SubCell"/>
</dbReference>
<protein>
    <submittedName>
        <fullName evidence="9">MFS transporter</fullName>
    </submittedName>
</protein>
<name>A0A6H1P1M3_PRIMG</name>
<feature type="transmembrane region" description="Helical" evidence="7">
    <location>
        <begin position="366"/>
        <end position="384"/>
    </location>
</feature>
<dbReference type="InterPro" id="IPR036259">
    <property type="entry name" value="MFS_trans_sf"/>
</dbReference>
<evidence type="ECO:0000256" key="3">
    <source>
        <dbReference type="ARBA" id="ARBA00022475"/>
    </source>
</evidence>
<sequence length="399" mass="42837">MAVKTISRNFLKFLVVILAFQDVAAGVAGSIMADIIKAFPQYDPTIVMLVATFPGLIQIVPALFYGKLSKMFKKRTLLFVGLSLFIIGGVLPTFIDNLWLIIAMRGILGLGVGITMPLSVDVITDFFDGRERDFLIGFGTSTIACIGAIFFQLVGGILADAYGWHYGFLTYLFPIWILAITILYLPEPEKKQVSKVDSNQAAVKIKLPKAIYWVSLGQVLYSALIFGYVVNISVVIQADKLGNATEAGLAISIFTFGTLIAGFLFGKIKHKLPTMYLPLAVLMTGVGMAICYYSPTLTMILIGSVFGGFAMGIGIPGVFTRVSELTPVGAPSNVGLVVAGQGVGGILGPFGFQVIQNIFNQDIGRFPLAVSAIGLVALAIIWAISVMKPKRDIEATLSQ</sequence>
<accession>A0A6H1P1M3</accession>
<reference evidence="9 10" key="1">
    <citation type="submission" date="2020-04" db="EMBL/GenBank/DDBJ databases">
        <title>Genome-Wide Identification of 5-Methylcytosine Sites in Bacterial Genomes By High-Throughput Sequencing of MspJI Restriction Fragments.</title>
        <authorList>
            <person name="Wu V."/>
        </authorList>
    </citation>
    <scope>NUCLEOTIDE SEQUENCE [LARGE SCALE GENOMIC DNA]</scope>
    <source>
        <strain evidence="9 10">S2</strain>
    </source>
</reference>
<gene>
    <name evidence="9" type="ORF">HFZ78_12785</name>
</gene>
<reference evidence="9 10" key="2">
    <citation type="submission" date="2020-04" db="EMBL/GenBank/DDBJ databases">
        <authorList>
            <person name="Fomenkov A."/>
            <person name="Anton B.P."/>
            <person name="Roberts R.J."/>
        </authorList>
    </citation>
    <scope>NUCLEOTIDE SEQUENCE [LARGE SCALE GENOMIC DNA]</scope>
    <source>
        <strain evidence="9 10">S2</strain>
    </source>
</reference>
<evidence type="ECO:0000256" key="4">
    <source>
        <dbReference type="ARBA" id="ARBA00022692"/>
    </source>
</evidence>
<evidence type="ECO:0000256" key="6">
    <source>
        <dbReference type="ARBA" id="ARBA00023136"/>
    </source>
</evidence>
<dbReference type="InterPro" id="IPR011701">
    <property type="entry name" value="MFS"/>
</dbReference>
<dbReference type="AlphaFoldDB" id="A0A6H1P1M3"/>
<evidence type="ECO:0000256" key="7">
    <source>
        <dbReference type="SAM" id="Phobius"/>
    </source>
</evidence>
<proteinExistence type="predicted"/>
<dbReference type="PANTHER" id="PTHR43124">
    <property type="entry name" value="PURINE EFFLUX PUMP PBUE"/>
    <property type="match status" value="1"/>
</dbReference>
<dbReference type="PROSITE" id="PS50850">
    <property type="entry name" value="MFS"/>
    <property type="match status" value="1"/>
</dbReference>
<dbReference type="Gene3D" id="1.20.1250.20">
    <property type="entry name" value="MFS general substrate transporter like domains"/>
    <property type="match status" value="1"/>
</dbReference>
<keyword evidence="6 7" id="KW-0472">Membrane</keyword>
<feature type="transmembrane region" description="Helical" evidence="7">
    <location>
        <begin position="101"/>
        <end position="123"/>
    </location>
</feature>
<keyword evidence="4 7" id="KW-0812">Transmembrane</keyword>
<evidence type="ECO:0000313" key="10">
    <source>
        <dbReference type="Proteomes" id="UP000501868"/>
    </source>
</evidence>
<feature type="transmembrane region" description="Helical" evidence="7">
    <location>
        <begin position="45"/>
        <end position="65"/>
    </location>
</feature>
<evidence type="ECO:0000313" key="9">
    <source>
        <dbReference type="EMBL" id="QIZ07494.1"/>
    </source>
</evidence>
<evidence type="ECO:0000259" key="8">
    <source>
        <dbReference type="PROSITE" id="PS50850"/>
    </source>
</evidence>
<feature type="transmembrane region" description="Helical" evidence="7">
    <location>
        <begin position="164"/>
        <end position="185"/>
    </location>
</feature>
<dbReference type="InterPro" id="IPR050189">
    <property type="entry name" value="MFS_Efflux_Transporters"/>
</dbReference>
<comment type="subcellular location">
    <subcellularLocation>
        <location evidence="1">Cell membrane</location>
        <topology evidence="1">Multi-pass membrane protein</topology>
    </subcellularLocation>
</comment>
<dbReference type="EMBL" id="CP051128">
    <property type="protein sequence ID" value="QIZ07494.1"/>
    <property type="molecule type" value="Genomic_DNA"/>
</dbReference>
<dbReference type="SUPFAM" id="SSF103473">
    <property type="entry name" value="MFS general substrate transporter"/>
    <property type="match status" value="1"/>
</dbReference>
<feature type="transmembrane region" description="Helical" evidence="7">
    <location>
        <begin position="277"/>
        <end position="295"/>
    </location>
</feature>
<dbReference type="Proteomes" id="UP000501868">
    <property type="component" value="Chromosome"/>
</dbReference>
<dbReference type="PANTHER" id="PTHR43124:SF3">
    <property type="entry name" value="CHLORAMPHENICOL EFFLUX PUMP RV0191"/>
    <property type="match status" value="1"/>
</dbReference>
<evidence type="ECO:0000256" key="1">
    <source>
        <dbReference type="ARBA" id="ARBA00004651"/>
    </source>
</evidence>
<dbReference type="GO" id="GO:0022857">
    <property type="term" value="F:transmembrane transporter activity"/>
    <property type="evidence" value="ECO:0007669"/>
    <property type="project" value="InterPro"/>
</dbReference>
<feature type="transmembrane region" description="Helical" evidence="7">
    <location>
        <begin position="210"/>
        <end position="235"/>
    </location>
</feature>
<organism evidence="9 10">
    <name type="scientific">Priestia megaterium</name>
    <name type="common">Bacillus megaterium</name>
    <dbReference type="NCBI Taxonomy" id="1404"/>
    <lineage>
        <taxon>Bacteria</taxon>
        <taxon>Bacillati</taxon>
        <taxon>Bacillota</taxon>
        <taxon>Bacilli</taxon>
        <taxon>Bacillales</taxon>
        <taxon>Bacillaceae</taxon>
        <taxon>Priestia</taxon>
    </lineage>
</organism>
<evidence type="ECO:0000256" key="5">
    <source>
        <dbReference type="ARBA" id="ARBA00022989"/>
    </source>
</evidence>